<keyword evidence="5" id="KW-0539">Nucleus</keyword>
<gene>
    <name evidence="6" type="ORF">PGT21_006442</name>
</gene>
<dbReference type="OrthoDB" id="2505677at2759"/>
<dbReference type="Proteomes" id="UP000324748">
    <property type="component" value="Unassembled WGS sequence"/>
</dbReference>
<reference evidence="6 7" key="1">
    <citation type="submission" date="2019-05" db="EMBL/GenBank/DDBJ databases">
        <title>Emergence of the Ug99 lineage of the wheat stem rust pathogen through somatic hybridization.</title>
        <authorList>
            <person name="Li F."/>
            <person name="Upadhyaya N.M."/>
            <person name="Sperschneider J."/>
            <person name="Matny O."/>
            <person name="Nguyen-Phuc H."/>
            <person name="Mago R."/>
            <person name="Raley C."/>
            <person name="Miller M.E."/>
            <person name="Silverstein K.A.T."/>
            <person name="Henningsen E."/>
            <person name="Hirsch C.D."/>
            <person name="Visser B."/>
            <person name="Pretorius Z.A."/>
            <person name="Steffenson B.J."/>
            <person name="Schwessinger B."/>
            <person name="Dodds P.N."/>
            <person name="Figueroa M."/>
        </authorList>
    </citation>
    <scope>NUCLEOTIDE SEQUENCE [LARGE SCALE GENOMIC DNA]</scope>
    <source>
        <strain evidence="6">21-0</strain>
    </source>
</reference>
<keyword evidence="4" id="KW-0862">Zinc</keyword>
<evidence type="ECO:0000256" key="1">
    <source>
        <dbReference type="ARBA" id="ARBA00004123"/>
    </source>
</evidence>
<evidence type="ECO:0000256" key="2">
    <source>
        <dbReference type="ARBA" id="ARBA00022723"/>
    </source>
</evidence>
<evidence type="ECO:0000256" key="3">
    <source>
        <dbReference type="ARBA" id="ARBA00022771"/>
    </source>
</evidence>
<dbReference type="InterPro" id="IPR012337">
    <property type="entry name" value="RNaseH-like_sf"/>
</dbReference>
<dbReference type="InterPro" id="IPR052035">
    <property type="entry name" value="ZnF_BED_domain_contain"/>
</dbReference>
<dbReference type="AlphaFoldDB" id="A0A5B0PT24"/>
<sequence>MKYLSLTVDAWTSPNSKAFMAITAHGITTDWKILDILVGIPPVIGRHTGENFGDIFVDYLDELEISDALNCITADNASSNLS</sequence>
<evidence type="ECO:0008006" key="8">
    <source>
        <dbReference type="Google" id="ProtNLM"/>
    </source>
</evidence>
<evidence type="ECO:0000313" key="7">
    <source>
        <dbReference type="Proteomes" id="UP000324748"/>
    </source>
</evidence>
<dbReference type="PANTHER" id="PTHR46481">
    <property type="entry name" value="ZINC FINGER BED DOMAIN-CONTAINING PROTEIN 4"/>
    <property type="match status" value="1"/>
</dbReference>
<evidence type="ECO:0000313" key="6">
    <source>
        <dbReference type="EMBL" id="KAA1103099.1"/>
    </source>
</evidence>
<keyword evidence="7" id="KW-1185">Reference proteome</keyword>
<dbReference type="EMBL" id="VSWC01000042">
    <property type="protein sequence ID" value="KAA1103099.1"/>
    <property type="molecule type" value="Genomic_DNA"/>
</dbReference>
<comment type="caution">
    <text evidence="6">The sequence shown here is derived from an EMBL/GenBank/DDBJ whole genome shotgun (WGS) entry which is preliminary data.</text>
</comment>
<protein>
    <recommendedName>
        <fullName evidence="8">DUF659 domain-containing protein</fullName>
    </recommendedName>
</protein>
<evidence type="ECO:0000256" key="5">
    <source>
        <dbReference type="ARBA" id="ARBA00023242"/>
    </source>
</evidence>
<name>A0A5B0PT24_PUCGR</name>
<dbReference type="SUPFAM" id="SSF53098">
    <property type="entry name" value="Ribonuclease H-like"/>
    <property type="match status" value="1"/>
</dbReference>
<keyword evidence="2" id="KW-0479">Metal-binding</keyword>
<accession>A0A5B0PT24</accession>
<evidence type="ECO:0000256" key="4">
    <source>
        <dbReference type="ARBA" id="ARBA00022833"/>
    </source>
</evidence>
<keyword evidence="3" id="KW-0863">Zinc-finger</keyword>
<dbReference type="GO" id="GO:0008270">
    <property type="term" value="F:zinc ion binding"/>
    <property type="evidence" value="ECO:0007669"/>
    <property type="project" value="UniProtKB-KW"/>
</dbReference>
<comment type="subcellular location">
    <subcellularLocation>
        <location evidence="1">Nucleus</location>
    </subcellularLocation>
</comment>
<dbReference type="PANTHER" id="PTHR46481:SF10">
    <property type="entry name" value="ZINC FINGER BED DOMAIN-CONTAINING PROTEIN 39"/>
    <property type="match status" value="1"/>
</dbReference>
<dbReference type="GO" id="GO:0005634">
    <property type="term" value="C:nucleus"/>
    <property type="evidence" value="ECO:0007669"/>
    <property type="project" value="UniProtKB-SubCell"/>
</dbReference>
<organism evidence="6 7">
    <name type="scientific">Puccinia graminis f. sp. tritici</name>
    <dbReference type="NCBI Taxonomy" id="56615"/>
    <lineage>
        <taxon>Eukaryota</taxon>
        <taxon>Fungi</taxon>
        <taxon>Dikarya</taxon>
        <taxon>Basidiomycota</taxon>
        <taxon>Pucciniomycotina</taxon>
        <taxon>Pucciniomycetes</taxon>
        <taxon>Pucciniales</taxon>
        <taxon>Pucciniaceae</taxon>
        <taxon>Puccinia</taxon>
    </lineage>
</organism>
<proteinExistence type="predicted"/>